<dbReference type="STRING" id="1387353.BSF38_04562"/>
<organism evidence="10 11">
    <name type="scientific">Paludisphaera borealis</name>
    <dbReference type="NCBI Taxonomy" id="1387353"/>
    <lineage>
        <taxon>Bacteria</taxon>
        <taxon>Pseudomonadati</taxon>
        <taxon>Planctomycetota</taxon>
        <taxon>Planctomycetia</taxon>
        <taxon>Isosphaerales</taxon>
        <taxon>Isosphaeraceae</taxon>
        <taxon>Paludisphaera</taxon>
    </lineage>
</organism>
<reference evidence="11" key="1">
    <citation type="submission" date="2016-12" db="EMBL/GenBank/DDBJ databases">
        <title>Comparative genomics of four Isosphaeraceae planctomycetes: a common pool of plasmids and glycoside hydrolase genes.</title>
        <authorList>
            <person name="Ivanova A."/>
        </authorList>
    </citation>
    <scope>NUCLEOTIDE SEQUENCE [LARGE SCALE GENOMIC DNA]</scope>
    <source>
        <strain evidence="11">PX4</strain>
    </source>
</reference>
<dbReference type="InterPro" id="IPR051167">
    <property type="entry name" value="Prolyl_oligopep/macrocyclase"/>
</dbReference>
<evidence type="ECO:0000256" key="2">
    <source>
        <dbReference type="ARBA" id="ARBA00005228"/>
    </source>
</evidence>
<dbReference type="PROSITE" id="PS00708">
    <property type="entry name" value="PRO_ENDOPEP_SER"/>
    <property type="match status" value="1"/>
</dbReference>
<evidence type="ECO:0000313" key="10">
    <source>
        <dbReference type="EMBL" id="APW63004.1"/>
    </source>
</evidence>
<dbReference type="InterPro" id="IPR002471">
    <property type="entry name" value="Pept_S9_AS"/>
</dbReference>
<keyword evidence="11" id="KW-1185">Reference proteome</keyword>
<dbReference type="KEGG" id="pbor:BSF38_04562"/>
<dbReference type="InterPro" id="IPR002470">
    <property type="entry name" value="Peptidase_S9A"/>
</dbReference>
<feature type="signal peptide" evidence="7">
    <location>
        <begin position="1"/>
        <end position="24"/>
    </location>
</feature>
<dbReference type="FunFam" id="3.40.50.1820:FF:000005">
    <property type="entry name" value="Prolyl endopeptidase"/>
    <property type="match status" value="1"/>
</dbReference>
<dbReference type="EMBL" id="CP019082">
    <property type="protein sequence ID" value="APW63004.1"/>
    <property type="molecule type" value="Genomic_DNA"/>
</dbReference>
<dbReference type="GO" id="GO:0004252">
    <property type="term" value="F:serine-type endopeptidase activity"/>
    <property type="evidence" value="ECO:0007669"/>
    <property type="project" value="UniProtKB-EC"/>
</dbReference>
<dbReference type="Pfam" id="PF00326">
    <property type="entry name" value="Peptidase_S9"/>
    <property type="match status" value="1"/>
</dbReference>
<dbReference type="InterPro" id="IPR001375">
    <property type="entry name" value="Peptidase_S9_cat"/>
</dbReference>
<comment type="catalytic activity">
    <reaction evidence="1">
        <text>Hydrolysis of Pro-|-Xaa &gt;&gt; Ala-|-Xaa in oligopeptides.</text>
        <dbReference type="EC" id="3.4.21.26"/>
    </reaction>
</comment>
<dbReference type="GO" id="GO:0006508">
    <property type="term" value="P:proteolysis"/>
    <property type="evidence" value="ECO:0007669"/>
    <property type="project" value="UniProtKB-KW"/>
</dbReference>
<feature type="chain" id="PRO_5012843740" description="prolyl oligopeptidase" evidence="7">
    <location>
        <begin position="25"/>
        <end position="715"/>
    </location>
</feature>
<dbReference type="SUPFAM" id="SSF53474">
    <property type="entry name" value="alpha/beta-Hydrolases"/>
    <property type="match status" value="1"/>
</dbReference>
<gene>
    <name evidence="10" type="primary">f1pep1</name>
    <name evidence="10" type="ORF">BSF38_04562</name>
</gene>
<accession>A0A1U7CVN2</accession>
<keyword evidence="4" id="KW-0645">Protease</keyword>
<dbReference type="Proteomes" id="UP000186309">
    <property type="component" value="Chromosome"/>
</dbReference>
<dbReference type="PANTHER" id="PTHR42881">
    <property type="entry name" value="PROLYL ENDOPEPTIDASE"/>
    <property type="match status" value="1"/>
</dbReference>
<dbReference type="Pfam" id="PF02897">
    <property type="entry name" value="Peptidase_S9_N"/>
    <property type="match status" value="1"/>
</dbReference>
<evidence type="ECO:0000256" key="4">
    <source>
        <dbReference type="ARBA" id="ARBA00022670"/>
    </source>
</evidence>
<evidence type="ECO:0000256" key="6">
    <source>
        <dbReference type="ARBA" id="ARBA00022825"/>
    </source>
</evidence>
<evidence type="ECO:0000256" key="3">
    <source>
        <dbReference type="ARBA" id="ARBA00011897"/>
    </source>
</evidence>
<evidence type="ECO:0000259" key="8">
    <source>
        <dbReference type="Pfam" id="PF00326"/>
    </source>
</evidence>
<feature type="domain" description="Peptidase S9 prolyl oligopeptidase catalytic" evidence="8">
    <location>
        <begin position="498"/>
        <end position="710"/>
    </location>
</feature>
<comment type="similarity">
    <text evidence="2">Belongs to the peptidase S9A family.</text>
</comment>
<keyword evidence="5 10" id="KW-0378">Hydrolase</keyword>
<evidence type="ECO:0000256" key="7">
    <source>
        <dbReference type="SAM" id="SignalP"/>
    </source>
</evidence>
<dbReference type="InterPro" id="IPR029058">
    <property type="entry name" value="AB_hydrolase_fold"/>
</dbReference>
<name>A0A1U7CVN2_9BACT</name>
<dbReference type="GO" id="GO:0005829">
    <property type="term" value="C:cytosol"/>
    <property type="evidence" value="ECO:0007669"/>
    <property type="project" value="TreeGrafter"/>
</dbReference>
<keyword evidence="7" id="KW-0732">Signal</keyword>
<evidence type="ECO:0000259" key="9">
    <source>
        <dbReference type="Pfam" id="PF02897"/>
    </source>
</evidence>
<feature type="domain" description="Peptidase S9A N-terminal" evidence="9">
    <location>
        <begin position="35"/>
        <end position="438"/>
    </location>
</feature>
<keyword evidence="6" id="KW-0720">Serine protease</keyword>
<protein>
    <recommendedName>
        <fullName evidence="3">prolyl oligopeptidase</fullName>
        <ecNumber evidence="3">3.4.21.26</ecNumber>
    </recommendedName>
</protein>
<dbReference type="EC" id="3.4.21.26" evidence="3"/>
<dbReference type="PRINTS" id="PR00862">
    <property type="entry name" value="PROLIGOPTASE"/>
</dbReference>
<dbReference type="InterPro" id="IPR023302">
    <property type="entry name" value="Pept_S9A_N"/>
</dbReference>
<dbReference type="Gene3D" id="3.40.50.1820">
    <property type="entry name" value="alpha/beta hydrolase"/>
    <property type="match status" value="1"/>
</dbReference>
<evidence type="ECO:0000256" key="1">
    <source>
        <dbReference type="ARBA" id="ARBA00001070"/>
    </source>
</evidence>
<evidence type="ECO:0000313" key="11">
    <source>
        <dbReference type="Proteomes" id="UP000186309"/>
    </source>
</evidence>
<dbReference type="GO" id="GO:0070012">
    <property type="term" value="F:oligopeptidase activity"/>
    <property type="evidence" value="ECO:0007669"/>
    <property type="project" value="TreeGrafter"/>
</dbReference>
<dbReference type="PANTHER" id="PTHR42881:SF2">
    <property type="entry name" value="PROLYL ENDOPEPTIDASE"/>
    <property type="match status" value="1"/>
</dbReference>
<dbReference type="Gene3D" id="2.130.10.120">
    <property type="entry name" value="Prolyl oligopeptidase, N-terminal domain"/>
    <property type="match status" value="1"/>
</dbReference>
<proteinExistence type="inferred from homology"/>
<evidence type="ECO:0000256" key="5">
    <source>
        <dbReference type="ARBA" id="ARBA00022801"/>
    </source>
</evidence>
<dbReference type="AlphaFoldDB" id="A0A1U7CVN2"/>
<dbReference type="SUPFAM" id="SSF50993">
    <property type="entry name" value="Peptidase/esterase 'gauge' domain"/>
    <property type="match status" value="1"/>
</dbReference>
<sequence length="715" mass="78588">MSRASRATLAFGFLVLVPIQFMEAGDIGTSSKKYPEAPRSETVDVYHGVKVADPYRPLEDPDSAPTRAWVEAENAITNGFLQAIPQRDAIRARLTQLWDYEKYSPPRQDGGRFFFTYNTGLQNQGVLYTLDAIDGQPRPLLDPNTLSSDGTVALAGTVPSDDGKLLAYGVAAAGSDWNEWKVRDVATGKDLNDRLQWIKFSSASWTPDGKGFFYGRFPAPLPGQDLKAANYFQKVYYHRIGSPQSDDVLTWEDPEHKEWEAAPKVTDDGAYLILSIAKGTDAKHRVLFRPLADAKAAPAHLVGEFDAEYEFLDNDGPVFWFKTNKNAPRGRVVAIDVRNPQPERWVELVPQADETLDGVDVVGGRFLANYLKDAHTVVRVFDLTGKHVRDVDLPGLGTAVGFGGKRRDGQTFYGFTSYSTPATIYRYDVATGRSTVWRTPTLKFNPDDYETVQVFYPSKDGTKIPMFLSSKKGLKKTGANPTLLYGYGGFNIPLTPAFSAGPLAWMELGGVFAVANLRGGGEYGESWHQAGARLKKQNVFDDFVSAAEWLIAEKYTNSSKLAISGRSNGGLLVGACMTQRPDLFGACLPGVGVHDMLRFHKFTIGWAWVDDYGSSDEAEQFKVLLAYSPLHNVKPGTCYPPTLITTADHDDRVVPAHSFKFAATLQAAQSCHNPILIRIETKAGHGAGKPTAKIIEEAADQYAFLVKILGVEAKP</sequence>
<dbReference type="FunFam" id="2.130.10.120:FF:000001">
    <property type="entry name" value="Prolyl endopeptidase"/>
    <property type="match status" value="1"/>
</dbReference>